<reference evidence="2 3" key="1">
    <citation type="journal article" date="2020" name="G3 (Bethesda)">
        <title>Draft Genome of the Common Snapping Turtle, Chelydra serpentina, a Model for Phenotypic Plasticity in Reptiles.</title>
        <authorList>
            <person name="Das D."/>
            <person name="Singh S.K."/>
            <person name="Bierstedt J."/>
            <person name="Erickson A."/>
            <person name="Galli G.L.J."/>
            <person name="Crossley D.A. 2nd"/>
            <person name="Rhen T."/>
        </authorList>
    </citation>
    <scope>NUCLEOTIDE SEQUENCE [LARGE SCALE GENOMIC DNA]</scope>
    <source>
        <strain evidence="2">KW</strain>
    </source>
</reference>
<dbReference type="AlphaFoldDB" id="A0A8T1S0E9"/>
<protein>
    <submittedName>
        <fullName evidence="2">Tripartite motif containing 69</fullName>
    </submittedName>
</protein>
<dbReference type="SMART" id="SM00589">
    <property type="entry name" value="PRY"/>
    <property type="match status" value="1"/>
</dbReference>
<dbReference type="InterPro" id="IPR006574">
    <property type="entry name" value="PRY"/>
</dbReference>
<comment type="caution">
    <text evidence="2">The sequence shown here is derived from an EMBL/GenBank/DDBJ whole genome shotgun (WGS) entry which is preliminary data.</text>
</comment>
<dbReference type="InterPro" id="IPR003877">
    <property type="entry name" value="SPRY_dom"/>
</dbReference>
<sequence>MHTVPLIQSPSGTCLFVSRRYEKMLLPELASAPTAELEESIRHHARKRRALQDGMWESREILTLDAASAHPGLVVSPDRHSVWHGNSWGCPPSDRRRFFPASCILGSEGFSSGRHRWEVEVGGEDGWAVGVARESVRRRRGPMKLQPQHGVWAVELGRYQLLPLSLWSPKAAPSQRPHRIRVCLDYEGGRVSFYDAENLTPLFTFTASFTETLYPFFWLWAPGARITLCP</sequence>
<evidence type="ECO:0000313" key="3">
    <source>
        <dbReference type="Proteomes" id="UP000765507"/>
    </source>
</evidence>
<dbReference type="SUPFAM" id="SSF49899">
    <property type="entry name" value="Concanavalin A-like lectins/glucanases"/>
    <property type="match status" value="1"/>
</dbReference>
<dbReference type="PROSITE" id="PS50188">
    <property type="entry name" value="B302_SPRY"/>
    <property type="match status" value="1"/>
</dbReference>
<dbReference type="InterPro" id="IPR013320">
    <property type="entry name" value="ConA-like_dom_sf"/>
</dbReference>
<organism evidence="2 3">
    <name type="scientific">Chelydra serpentina</name>
    <name type="common">Snapping turtle</name>
    <name type="synonym">Testudo serpentina</name>
    <dbReference type="NCBI Taxonomy" id="8475"/>
    <lineage>
        <taxon>Eukaryota</taxon>
        <taxon>Metazoa</taxon>
        <taxon>Chordata</taxon>
        <taxon>Craniata</taxon>
        <taxon>Vertebrata</taxon>
        <taxon>Euteleostomi</taxon>
        <taxon>Archelosauria</taxon>
        <taxon>Testudinata</taxon>
        <taxon>Testudines</taxon>
        <taxon>Cryptodira</taxon>
        <taxon>Durocryptodira</taxon>
        <taxon>Americhelydia</taxon>
        <taxon>Chelydroidea</taxon>
        <taxon>Chelydridae</taxon>
        <taxon>Chelydra</taxon>
    </lineage>
</organism>
<accession>A0A8T1S0E9</accession>
<dbReference type="PRINTS" id="PR01407">
    <property type="entry name" value="BUTYPHLNCDUF"/>
</dbReference>
<proteinExistence type="predicted"/>
<dbReference type="Gene3D" id="2.60.120.920">
    <property type="match status" value="1"/>
</dbReference>
<dbReference type="Pfam" id="PF00622">
    <property type="entry name" value="SPRY"/>
    <property type="match status" value="1"/>
</dbReference>
<dbReference type="Pfam" id="PF13765">
    <property type="entry name" value="PRY"/>
    <property type="match status" value="1"/>
</dbReference>
<evidence type="ECO:0000259" key="1">
    <source>
        <dbReference type="PROSITE" id="PS50188"/>
    </source>
</evidence>
<dbReference type="EMBL" id="JAHGAV010001381">
    <property type="protein sequence ID" value="KAG6922298.1"/>
    <property type="molecule type" value="Genomic_DNA"/>
</dbReference>
<dbReference type="InterPro" id="IPR003879">
    <property type="entry name" value="Butyrophylin_SPRY"/>
</dbReference>
<dbReference type="InterPro" id="IPR001870">
    <property type="entry name" value="B30.2/SPRY"/>
</dbReference>
<feature type="domain" description="B30.2/SPRY" evidence="1">
    <location>
        <begin position="41"/>
        <end position="230"/>
    </location>
</feature>
<keyword evidence="3" id="KW-1185">Reference proteome</keyword>
<dbReference type="InterPro" id="IPR050143">
    <property type="entry name" value="TRIM/RBCC"/>
</dbReference>
<dbReference type="Proteomes" id="UP000765507">
    <property type="component" value="Unassembled WGS sequence"/>
</dbReference>
<dbReference type="PANTHER" id="PTHR24103">
    <property type="entry name" value="E3 UBIQUITIN-PROTEIN LIGASE TRIM"/>
    <property type="match status" value="1"/>
</dbReference>
<dbReference type="CDD" id="cd13733">
    <property type="entry name" value="SPRY_PRY_C-I_1"/>
    <property type="match status" value="1"/>
</dbReference>
<dbReference type="OrthoDB" id="654191at2759"/>
<dbReference type="InterPro" id="IPR043136">
    <property type="entry name" value="B30.2/SPRY_sf"/>
</dbReference>
<evidence type="ECO:0000313" key="2">
    <source>
        <dbReference type="EMBL" id="KAG6922298.1"/>
    </source>
</evidence>
<dbReference type="SMART" id="SM00449">
    <property type="entry name" value="SPRY"/>
    <property type="match status" value="1"/>
</dbReference>
<name>A0A8T1S0E9_CHESE</name>
<gene>
    <name evidence="2" type="ORF">G0U57_002993</name>
</gene>